<feature type="region of interest" description="Disordered" evidence="1">
    <location>
        <begin position="1"/>
        <end position="74"/>
    </location>
</feature>
<gene>
    <name evidence="2" type="ORF">ADL15_28950</name>
</gene>
<dbReference type="OrthoDB" id="3319826at2"/>
<evidence type="ECO:0000256" key="1">
    <source>
        <dbReference type="SAM" id="MobiDB-lite"/>
    </source>
</evidence>
<dbReference type="EMBL" id="LLZH01000281">
    <property type="protein sequence ID" value="KUL29191.1"/>
    <property type="molecule type" value="Genomic_DNA"/>
</dbReference>
<comment type="caution">
    <text evidence="2">The sequence shown here is derived from an EMBL/GenBank/DDBJ whole genome shotgun (WGS) entry which is preliminary data.</text>
</comment>
<name>A0A101JLW0_9ACTN</name>
<dbReference type="RefSeq" id="WP_067697795.1">
    <property type="nucleotide sequence ID" value="NZ_LLZH01000281.1"/>
</dbReference>
<accession>A0A101JLW0</accession>
<keyword evidence="3" id="KW-1185">Reference proteome</keyword>
<organism evidence="2 3">
    <name type="scientific">Actinoplanes awajinensis subsp. mycoplanecinus</name>
    <dbReference type="NCBI Taxonomy" id="135947"/>
    <lineage>
        <taxon>Bacteria</taxon>
        <taxon>Bacillati</taxon>
        <taxon>Actinomycetota</taxon>
        <taxon>Actinomycetes</taxon>
        <taxon>Micromonosporales</taxon>
        <taxon>Micromonosporaceae</taxon>
        <taxon>Actinoplanes</taxon>
    </lineage>
</organism>
<reference evidence="2 3" key="1">
    <citation type="submission" date="2015-10" db="EMBL/GenBank/DDBJ databases">
        <authorList>
            <person name="Gilbert D.G."/>
        </authorList>
    </citation>
    <scope>NUCLEOTIDE SEQUENCE [LARGE SCALE GENOMIC DNA]</scope>
    <source>
        <strain evidence="2 3">NRRL B-16712</strain>
    </source>
</reference>
<protein>
    <submittedName>
        <fullName evidence="2">Uncharacterized protein</fullName>
    </submittedName>
</protein>
<dbReference type="AlphaFoldDB" id="A0A101JLW0"/>
<evidence type="ECO:0000313" key="2">
    <source>
        <dbReference type="EMBL" id="KUL29191.1"/>
    </source>
</evidence>
<evidence type="ECO:0000313" key="3">
    <source>
        <dbReference type="Proteomes" id="UP000053244"/>
    </source>
</evidence>
<proteinExistence type="predicted"/>
<feature type="compositionally biased region" description="Low complexity" evidence="1">
    <location>
        <begin position="11"/>
        <end position="22"/>
    </location>
</feature>
<dbReference type="Proteomes" id="UP000053244">
    <property type="component" value="Unassembled WGS sequence"/>
</dbReference>
<feature type="compositionally biased region" description="Basic and acidic residues" evidence="1">
    <location>
        <begin position="23"/>
        <end position="74"/>
    </location>
</feature>
<sequence>MTDEAKPPADEPAATDDTPQTAETRHRADAEPKADESDESAEKGKNPAEKPDDAEQKDEEKPEQPEESKVEPDELRMAEALLKRILGPHFDSQTFARITATGASMYGNGNVQVNASERKRPNLTPPAVPPDIKNFYVPVGVEEELGRHLDHRTTVCLTGGSGTGRLSTAYHALAERFGDAIVEIQVPQDESVAAAVHEKVDLRLRHGYLLSIGDEDPAPIISRLDAEIHRAESKLVLIRNRTDRAKPYSDGNVDHVIPNSGNVFRAHAQRLAENADQRAKCLRVLETDISLPATPGEVVALVERLLPLPGPDVVDFARTNSHAALLKRAASYLEVQQESGPPGRRRLRQHRRAFRIAYAAAAGRPIGQVFTITGLLLSQLDAESGWTDLGRTALEHSTAALLGDWHPERWGSRPLARLDDDLLDAVFDVAWHEFDHTRPALVAWLNELVAIDEFRPTAIHAATKLAMADFDEAFPQIVDAWSRDRKLRVRQAAAQTAMALSLTRTHRDRALQAVHDWVSAATKASRDTAAAAYASGLRQNDPQWDLADLRTIAGDPAQWRSWTIAEAVRQLLEPALAGVIVRTLADWIRADGPDRMVIRHAARALVRMADVPVGSGWDSPPMLLAGLRDGTVPVHDLGPLWHAALLADSTRTMAWPALLGWLQYADAVRELRGAAGDLLTELTTKSPPLRRRLRLLLDRPDAPGWIAGLIKEWTT</sequence>